<dbReference type="InterPro" id="IPR050707">
    <property type="entry name" value="HTH_MetabolicPath_Reg"/>
</dbReference>
<dbReference type="AlphaFoldDB" id="H5X362"/>
<dbReference type="PANTHER" id="PTHR30136">
    <property type="entry name" value="HELIX-TURN-HELIX TRANSCRIPTIONAL REGULATOR, ICLR FAMILY"/>
    <property type="match status" value="1"/>
</dbReference>
<keyword evidence="7" id="KW-1185">Reference proteome</keyword>
<evidence type="ECO:0000259" key="5">
    <source>
        <dbReference type="PROSITE" id="PS51078"/>
    </source>
</evidence>
<keyword evidence="1" id="KW-0805">Transcription regulation</keyword>
<evidence type="ECO:0000313" key="7">
    <source>
        <dbReference type="Proteomes" id="UP000004926"/>
    </source>
</evidence>
<evidence type="ECO:0000256" key="2">
    <source>
        <dbReference type="ARBA" id="ARBA00023125"/>
    </source>
</evidence>
<feature type="domain" description="IclR-ED" evidence="5">
    <location>
        <begin position="74"/>
        <end position="253"/>
    </location>
</feature>
<dbReference type="InterPro" id="IPR036388">
    <property type="entry name" value="WH-like_DNA-bd_sf"/>
</dbReference>
<evidence type="ECO:0000313" key="6">
    <source>
        <dbReference type="EMBL" id="EHR53262.1"/>
    </source>
</evidence>
<dbReference type="SUPFAM" id="SSF55781">
    <property type="entry name" value="GAF domain-like"/>
    <property type="match status" value="1"/>
</dbReference>
<dbReference type="Gene3D" id="1.10.10.10">
    <property type="entry name" value="Winged helix-like DNA-binding domain superfamily/Winged helix DNA-binding domain"/>
    <property type="match status" value="1"/>
</dbReference>
<dbReference type="Proteomes" id="UP000004926">
    <property type="component" value="Chromosome"/>
</dbReference>
<evidence type="ECO:0000256" key="3">
    <source>
        <dbReference type="ARBA" id="ARBA00023163"/>
    </source>
</evidence>
<dbReference type="Pfam" id="PF09339">
    <property type="entry name" value="HTH_IclR"/>
    <property type="match status" value="1"/>
</dbReference>
<dbReference type="PANTHER" id="PTHR30136:SF24">
    <property type="entry name" value="HTH-TYPE TRANSCRIPTIONAL REPRESSOR ALLR"/>
    <property type="match status" value="1"/>
</dbReference>
<dbReference type="HOGENOM" id="CLU_062618_7_0_11"/>
<feature type="domain" description="HTH iclR-type" evidence="4">
    <location>
        <begin position="12"/>
        <end position="73"/>
    </location>
</feature>
<dbReference type="STRING" id="882083.SacmaDRAFT_5094"/>
<accession>H5X362</accession>
<evidence type="ECO:0000259" key="4">
    <source>
        <dbReference type="PROSITE" id="PS51077"/>
    </source>
</evidence>
<protein>
    <submittedName>
        <fullName evidence="6">Transcriptional regulator</fullName>
    </submittedName>
</protein>
<dbReference type="SUPFAM" id="SSF46785">
    <property type="entry name" value="Winged helix' DNA-binding domain"/>
    <property type="match status" value="1"/>
</dbReference>
<proteinExistence type="predicted"/>
<evidence type="ECO:0000256" key="1">
    <source>
        <dbReference type="ARBA" id="ARBA00023015"/>
    </source>
</evidence>
<keyword evidence="2" id="KW-0238">DNA-binding</keyword>
<sequence>MSWVRHTAQASPSVVGRVLGLLGAFSTQRPVLTLSELSRRADLPLSTTHRLVRELTERGALERDPSGGYRIGLWLWEVASLAPHGAELRESALPFLEDLYEATHQNVQLAVLDGVEVVYVERISGRHAIRIQSRVGGRLPVHATGVGLVLLAHAPSEVQERVLAGPLKRYSPRTIVSPAQLRRVLADVRREGFAVSEGQIELDAISVAAPVYGENDTVVAAISIVVPVEGTDPRTLVPAVRAAARGISRVLGAPRALRAAEGMRRETD</sequence>
<name>H5X362_9PSEU</name>
<dbReference type="EMBL" id="CM001439">
    <property type="protein sequence ID" value="EHR53262.1"/>
    <property type="molecule type" value="Genomic_DNA"/>
</dbReference>
<dbReference type="InterPro" id="IPR014757">
    <property type="entry name" value="Tscrpt_reg_IclR_C"/>
</dbReference>
<dbReference type="GO" id="GO:0045892">
    <property type="term" value="P:negative regulation of DNA-templated transcription"/>
    <property type="evidence" value="ECO:0007669"/>
    <property type="project" value="TreeGrafter"/>
</dbReference>
<dbReference type="SMART" id="SM00346">
    <property type="entry name" value="HTH_ICLR"/>
    <property type="match status" value="1"/>
</dbReference>
<dbReference type="InterPro" id="IPR036390">
    <property type="entry name" value="WH_DNA-bd_sf"/>
</dbReference>
<organism evidence="6 7">
    <name type="scientific">Saccharomonospora marina XMU15</name>
    <dbReference type="NCBI Taxonomy" id="882083"/>
    <lineage>
        <taxon>Bacteria</taxon>
        <taxon>Bacillati</taxon>
        <taxon>Actinomycetota</taxon>
        <taxon>Actinomycetes</taxon>
        <taxon>Pseudonocardiales</taxon>
        <taxon>Pseudonocardiaceae</taxon>
        <taxon>Saccharomonospora</taxon>
    </lineage>
</organism>
<keyword evidence="3" id="KW-0804">Transcription</keyword>
<dbReference type="Pfam" id="PF01614">
    <property type="entry name" value="IclR_C"/>
    <property type="match status" value="1"/>
</dbReference>
<dbReference type="eggNOG" id="COG1414">
    <property type="taxonomic scope" value="Bacteria"/>
</dbReference>
<dbReference type="GO" id="GO:0003677">
    <property type="term" value="F:DNA binding"/>
    <property type="evidence" value="ECO:0007669"/>
    <property type="project" value="UniProtKB-KW"/>
</dbReference>
<dbReference type="PROSITE" id="PS51078">
    <property type="entry name" value="ICLR_ED"/>
    <property type="match status" value="1"/>
</dbReference>
<dbReference type="InterPro" id="IPR005471">
    <property type="entry name" value="Tscrpt_reg_IclR_N"/>
</dbReference>
<dbReference type="InterPro" id="IPR029016">
    <property type="entry name" value="GAF-like_dom_sf"/>
</dbReference>
<dbReference type="GO" id="GO:0003700">
    <property type="term" value="F:DNA-binding transcription factor activity"/>
    <property type="evidence" value="ECO:0007669"/>
    <property type="project" value="TreeGrafter"/>
</dbReference>
<reference evidence="6 7" key="1">
    <citation type="journal article" date="2012" name="Stand. Genomic Sci.">
        <title>Genome sequence of the ocean sediment bacterium Saccharomonospora marina type strain (XMU15(T)).</title>
        <authorList>
            <person name="Klenk H.P."/>
            <person name="Lu M."/>
            <person name="Lucas S."/>
            <person name="Lapidus A."/>
            <person name="Copeland A."/>
            <person name="Pitluck S."/>
            <person name="Goodwin L.A."/>
            <person name="Han C."/>
            <person name="Tapia R."/>
            <person name="Brambilla E.M."/>
            <person name="Potter G."/>
            <person name="Land M."/>
            <person name="Ivanova N."/>
            <person name="Rohde M."/>
            <person name="Goker M."/>
            <person name="Detter J.C."/>
            <person name="Li W.J."/>
            <person name="Kyrpides N.C."/>
            <person name="Woyke T."/>
        </authorList>
    </citation>
    <scope>NUCLEOTIDE SEQUENCE [LARGE SCALE GENOMIC DNA]</scope>
    <source>
        <strain evidence="6 7">XMU15</strain>
    </source>
</reference>
<dbReference type="PROSITE" id="PS51077">
    <property type="entry name" value="HTH_ICLR"/>
    <property type="match status" value="1"/>
</dbReference>
<gene>
    <name evidence="6" type="ORF">SacmaDRAFT_5094</name>
</gene>
<dbReference type="Gene3D" id="3.30.450.40">
    <property type="match status" value="1"/>
</dbReference>